<keyword evidence="4 7" id="KW-0812">Transmembrane</keyword>
<name>A0ABP6RT86_9PSEU</name>
<protein>
    <submittedName>
        <fullName evidence="9">ABC transporter permease</fullName>
    </submittedName>
</protein>
<dbReference type="PANTHER" id="PTHR30151:SF38">
    <property type="entry name" value="ALIPHATIC SULFONATES TRANSPORT PERMEASE PROTEIN SSUC-RELATED"/>
    <property type="match status" value="1"/>
</dbReference>
<organism evidence="9 10">
    <name type="scientific">Saccharopolyspora gregorii</name>
    <dbReference type="NCBI Taxonomy" id="33914"/>
    <lineage>
        <taxon>Bacteria</taxon>
        <taxon>Bacillati</taxon>
        <taxon>Actinomycetota</taxon>
        <taxon>Actinomycetes</taxon>
        <taxon>Pseudonocardiales</taxon>
        <taxon>Pseudonocardiaceae</taxon>
        <taxon>Saccharopolyspora</taxon>
    </lineage>
</organism>
<evidence type="ECO:0000256" key="7">
    <source>
        <dbReference type="RuleBase" id="RU363032"/>
    </source>
</evidence>
<comment type="similarity">
    <text evidence="7">Belongs to the binding-protein-dependent transport system permease family.</text>
</comment>
<evidence type="ECO:0000313" key="9">
    <source>
        <dbReference type="EMBL" id="GAA3359767.1"/>
    </source>
</evidence>
<dbReference type="PANTHER" id="PTHR30151">
    <property type="entry name" value="ALKANE SULFONATE ABC TRANSPORTER-RELATED, MEMBRANE SUBUNIT"/>
    <property type="match status" value="1"/>
</dbReference>
<feature type="transmembrane region" description="Helical" evidence="7">
    <location>
        <begin position="187"/>
        <end position="214"/>
    </location>
</feature>
<evidence type="ECO:0000256" key="4">
    <source>
        <dbReference type="ARBA" id="ARBA00022692"/>
    </source>
</evidence>
<evidence type="ECO:0000256" key="1">
    <source>
        <dbReference type="ARBA" id="ARBA00004651"/>
    </source>
</evidence>
<gene>
    <name evidence="9" type="ORF">GCM10020366_37090</name>
</gene>
<dbReference type="CDD" id="cd06261">
    <property type="entry name" value="TM_PBP2"/>
    <property type="match status" value="1"/>
</dbReference>
<feature type="domain" description="ABC transmembrane type-1" evidence="8">
    <location>
        <begin position="33"/>
        <end position="214"/>
    </location>
</feature>
<dbReference type="EMBL" id="BAAAYK010000038">
    <property type="protein sequence ID" value="GAA3359767.1"/>
    <property type="molecule type" value="Genomic_DNA"/>
</dbReference>
<keyword evidence="5 7" id="KW-1133">Transmembrane helix</keyword>
<feature type="transmembrane region" description="Helical" evidence="7">
    <location>
        <begin position="37"/>
        <end position="59"/>
    </location>
</feature>
<keyword evidence="3" id="KW-1003">Cell membrane</keyword>
<feature type="transmembrane region" description="Helical" evidence="7">
    <location>
        <begin position="71"/>
        <end position="93"/>
    </location>
</feature>
<keyword evidence="10" id="KW-1185">Reference proteome</keyword>
<proteinExistence type="inferred from homology"/>
<evidence type="ECO:0000256" key="3">
    <source>
        <dbReference type="ARBA" id="ARBA00022475"/>
    </source>
</evidence>
<dbReference type="Pfam" id="PF00528">
    <property type="entry name" value="BPD_transp_1"/>
    <property type="match status" value="1"/>
</dbReference>
<dbReference type="SUPFAM" id="SSF161098">
    <property type="entry name" value="MetI-like"/>
    <property type="match status" value="1"/>
</dbReference>
<evidence type="ECO:0000259" key="8">
    <source>
        <dbReference type="PROSITE" id="PS50928"/>
    </source>
</evidence>
<keyword evidence="6 7" id="KW-0472">Membrane</keyword>
<evidence type="ECO:0000313" key="10">
    <source>
        <dbReference type="Proteomes" id="UP001500483"/>
    </source>
</evidence>
<dbReference type="Gene3D" id="1.10.3720.10">
    <property type="entry name" value="MetI-like"/>
    <property type="match status" value="1"/>
</dbReference>
<dbReference type="InterPro" id="IPR035906">
    <property type="entry name" value="MetI-like_sf"/>
</dbReference>
<comment type="caution">
    <text evidence="9">The sequence shown here is derived from an EMBL/GenBank/DDBJ whole genome shotgun (WGS) entry which is preliminary data.</text>
</comment>
<evidence type="ECO:0000256" key="6">
    <source>
        <dbReference type="ARBA" id="ARBA00023136"/>
    </source>
</evidence>
<sequence>MAVLAGSVLVPGLGEIADRFGEIVVGGDVLGELGVTLARVCLGFALAFAAALVVGIAMGRHPVVRRFFEPAVLLGLTVPGLVWALLCVIWFGVGLANPVLAVALSAAPALTLNVYQGIRALPGELLEMTHVYRFSPWRRLRYLWLPALQPALFSGARLGLSLSWKVIVLVEIFGLSSGVGYQLNNEFAAQSVAGVLSWTLLFGAVMALLEYGLLQNLERRLTRWRKAVSV</sequence>
<dbReference type="PROSITE" id="PS50928">
    <property type="entry name" value="ABC_TM1"/>
    <property type="match status" value="1"/>
</dbReference>
<evidence type="ECO:0000256" key="5">
    <source>
        <dbReference type="ARBA" id="ARBA00022989"/>
    </source>
</evidence>
<dbReference type="InterPro" id="IPR000515">
    <property type="entry name" value="MetI-like"/>
</dbReference>
<dbReference type="Proteomes" id="UP001500483">
    <property type="component" value="Unassembled WGS sequence"/>
</dbReference>
<comment type="subcellular location">
    <subcellularLocation>
        <location evidence="1 7">Cell membrane</location>
        <topology evidence="1 7">Multi-pass membrane protein</topology>
    </subcellularLocation>
</comment>
<reference evidence="10" key="1">
    <citation type="journal article" date="2019" name="Int. J. Syst. Evol. Microbiol.">
        <title>The Global Catalogue of Microorganisms (GCM) 10K type strain sequencing project: providing services to taxonomists for standard genome sequencing and annotation.</title>
        <authorList>
            <consortium name="The Broad Institute Genomics Platform"/>
            <consortium name="The Broad Institute Genome Sequencing Center for Infectious Disease"/>
            <person name="Wu L."/>
            <person name="Ma J."/>
        </authorList>
    </citation>
    <scope>NUCLEOTIDE SEQUENCE [LARGE SCALE GENOMIC DNA]</scope>
    <source>
        <strain evidence="10">JCM 9687</strain>
    </source>
</reference>
<keyword evidence="2 7" id="KW-0813">Transport</keyword>
<evidence type="ECO:0000256" key="2">
    <source>
        <dbReference type="ARBA" id="ARBA00022448"/>
    </source>
</evidence>
<accession>A0ABP6RT86</accession>